<keyword evidence="5" id="KW-1185">Reference proteome</keyword>
<dbReference type="PROSITE" id="PS50206">
    <property type="entry name" value="RHODANESE_3"/>
    <property type="match status" value="1"/>
</dbReference>
<evidence type="ECO:0000313" key="5">
    <source>
        <dbReference type="Proteomes" id="UP000473885"/>
    </source>
</evidence>
<dbReference type="SMART" id="SM00450">
    <property type="entry name" value="RHOD"/>
    <property type="match status" value="1"/>
</dbReference>
<proteinExistence type="predicted"/>
<feature type="region of interest" description="Disordered" evidence="1">
    <location>
        <begin position="28"/>
        <end position="47"/>
    </location>
</feature>
<dbReference type="Pfam" id="PF00581">
    <property type="entry name" value="Rhodanese"/>
    <property type="match status" value="1"/>
</dbReference>
<feature type="chain" id="PRO_5038645521" evidence="2">
    <location>
        <begin position="23"/>
        <end position="166"/>
    </location>
</feature>
<dbReference type="InterPro" id="IPR036873">
    <property type="entry name" value="Rhodanese-like_dom_sf"/>
</dbReference>
<dbReference type="Gene3D" id="3.40.250.10">
    <property type="entry name" value="Rhodanese-like domain"/>
    <property type="match status" value="1"/>
</dbReference>
<dbReference type="Proteomes" id="UP000473885">
    <property type="component" value="Unassembled WGS sequence"/>
</dbReference>
<dbReference type="InterPro" id="IPR001763">
    <property type="entry name" value="Rhodanese-like_dom"/>
</dbReference>
<comment type="caution">
    <text evidence="4">The sequence shown here is derived from an EMBL/GenBank/DDBJ whole genome shotgun (WGS) entry which is preliminary data.</text>
</comment>
<evidence type="ECO:0000259" key="3">
    <source>
        <dbReference type="PROSITE" id="PS50206"/>
    </source>
</evidence>
<sequence length="166" mass="19117">MKKKLISLLLAAIALFSFMLVGCGNTEEKKDVKNDQKQEQKQEDKKKEATKFNYIKADELKSKIEKKEPVIIVDIQVKDDFKKHHIKGAIETNAFPVKEDTDKAKLDKVMDKVKGSEDPVVIVCPRGKKGAERTYEYFKEKGIKEDRLLILENGQSGWKYDELLEK</sequence>
<dbReference type="PROSITE" id="PS51257">
    <property type="entry name" value="PROKAR_LIPOPROTEIN"/>
    <property type="match status" value="1"/>
</dbReference>
<reference evidence="4 5" key="1">
    <citation type="submission" date="2019-04" db="EMBL/GenBank/DDBJ databases">
        <title>Genome sequencing of Clostridium botulinum Groups I-IV and Clostridium butyricum.</title>
        <authorList>
            <person name="Brunt J."/>
            <person name="Van Vliet A.H.M."/>
            <person name="Stringer S.C."/>
            <person name="Carter A.T."/>
            <person name="Peck M.W."/>
        </authorList>
    </citation>
    <scope>NUCLEOTIDE SEQUENCE [LARGE SCALE GENOMIC DNA]</scope>
    <source>
        <strain evidence="4 5">IFR 18/094</strain>
    </source>
</reference>
<organism evidence="4 5">
    <name type="scientific">Clostridium niameyense</name>
    <dbReference type="NCBI Taxonomy" id="1622073"/>
    <lineage>
        <taxon>Bacteria</taxon>
        <taxon>Bacillati</taxon>
        <taxon>Bacillota</taxon>
        <taxon>Clostridia</taxon>
        <taxon>Eubacteriales</taxon>
        <taxon>Clostridiaceae</taxon>
        <taxon>Clostridium</taxon>
    </lineage>
</organism>
<dbReference type="AlphaFoldDB" id="A0A6M0R7R7"/>
<feature type="signal peptide" evidence="2">
    <location>
        <begin position="1"/>
        <end position="22"/>
    </location>
</feature>
<accession>A0A6M0R7R7</accession>
<gene>
    <name evidence="4" type="ORF">FDF74_03285</name>
</gene>
<dbReference type="SUPFAM" id="SSF52821">
    <property type="entry name" value="Rhodanese/Cell cycle control phosphatase"/>
    <property type="match status" value="1"/>
</dbReference>
<name>A0A6M0R7R7_9CLOT</name>
<dbReference type="EMBL" id="SXDP01000002">
    <property type="protein sequence ID" value="NEZ46234.1"/>
    <property type="molecule type" value="Genomic_DNA"/>
</dbReference>
<evidence type="ECO:0000256" key="2">
    <source>
        <dbReference type="SAM" id="SignalP"/>
    </source>
</evidence>
<feature type="domain" description="Rhodanese" evidence="3">
    <location>
        <begin position="66"/>
        <end position="165"/>
    </location>
</feature>
<keyword evidence="2" id="KW-0732">Signal</keyword>
<protein>
    <submittedName>
        <fullName evidence="4">Rhodanese-like domain-containing protein</fullName>
    </submittedName>
</protein>
<dbReference type="CDD" id="cd00158">
    <property type="entry name" value="RHOD"/>
    <property type="match status" value="1"/>
</dbReference>
<evidence type="ECO:0000256" key="1">
    <source>
        <dbReference type="SAM" id="MobiDB-lite"/>
    </source>
</evidence>
<dbReference type="RefSeq" id="WP_163248534.1">
    <property type="nucleotide sequence ID" value="NZ_SXDP01000002.1"/>
</dbReference>
<evidence type="ECO:0000313" key="4">
    <source>
        <dbReference type="EMBL" id="NEZ46234.1"/>
    </source>
</evidence>